<evidence type="ECO:0000256" key="2">
    <source>
        <dbReference type="ARBA" id="ARBA00022703"/>
    </source>
</evidence>
<keyword evidence="6" id="KW-1185">Reference proteome</keyword>
<keyword evidence="3" id="KW-0645">Protease</keyword>
<keyword evidence="3" id="KW-0378">Hydrolase</keyword>
<reference evidence="5" key="1">
    <citation type="submission" date="2020-11" db="EMBL/GenBank/DDBJ databases">
        <authorList>
            <consortium name="DOE Joint Genome Institute"/>
            <person name="Ahrendt S."/>
            <person name="Riley R."/>
            <person name="Andreopoulos W."/>
            <person name="LaButti K."/>
            <person name="Pangilinan J."/>
            <person name="Ruiz-duenas F.J."/>
            <person name="Barrasa J.M."/>
            <person name="Sanchez-Garcia M."/>
            <person name="Camarero S."/>
            <person name="Miyauchi S."/>
            <person name="Serrano A."/>
            <person name="Linde D."/>
            <person name="Babiker R."/>
            <person name="Drula E."/>
            <person name="Ayuso-Fernandez I."/>
            <person name="Pacheco R."/>
            <person name="Padilla G."/>
            <person name="Ferreira P."/>
            <person name="Barriuso J."/>
            <person name="Kellner H."/>
            <person name="Castanera R."/>
            <person name="Alfaro M."/>
            <person name="Ramirez L."/>
            <person name="Pisabarro A.G."/>
            <person name="Kuo A."/>
            <person name="Tritt A."/>
            <person name="Lipzen A."/>
            <person name="He G."/>
            <person name="Yan M."/>
            <person name="Ng V."/>
            <person name="Cullen D."/>
            <person name="Martin F."/>
            <person name="Rosso M.-N."/>
            <person name="Henrissat B."/>
            <person name="Hibbett D."/>
            <person name="Martinez A.T."/>
            <person name="Grigoriev I.V."/>
        </authorList>
    </citation>
    <scope>NUCLEOTIDE SEQUENCE</scope>
    <source>
        <strain evidence="5">AH 44721</strain>
    </source>
</reference>
<protein>
    <submittedName>
        <fullName evidence="5">Peptidase C14, caspase domain-containing protein</fullName>
    </submittedName>
</protein>
<dbReference type="GO" id="GO:0004197">
    <property type="term" value="F:cysteine-type endopeptidase activity"/>
    <property type="evidence" value="ECO:0007669"/>
    <property type="project" value="InterPro"/>
</dbReference>
<dbReference type="OrthoDB" id="10255174at2759"/>
<evidence type="ECO:0000313" key="6">
    <source>
        <dbReference type="Proteomes" id="UP000724874"/>
    </source>
</evidence>
<feature type="non-terminal residue" evidence="5">
    <location>
        <position position="148"/>
    </location>
</feature>
<dbReference type="AlphaFoldDB" id="A0A9P5NAA5"/>
<keyword evidence="3" id="KW-0788">Thiol protease</keyword>
<gene>
    <name evidence="5" type="ORF">CPB84DRAFT_1636015</name>
</gene>
<dbReference type="PANTHER" id="PTHR48104">
    <property type="entry name" value="METACASPASE-4"/>
    <property type="match status" value="1"/>
</dbReference>
<dbReference type="PANTHER" id="PTHR48104:SF30">
    <property type="entry name" value="METACASPASE-1"/>
    <property type="match status" value="1"/>
</dbReference>
<dbReference type="Gene3D" id="3.40.50.1460">
    <property type="match status" value="1"/>
</dbReference>
<dbReference type="GO" id="GO:0006915">
    <property type="term" value="P:apoptotic process"/>
    <property type="evidence" value="ECO:0007669"/>
    <property type="project" value="UniProtKB-KW"/>
</dbReference>
<dbReference type="Proteomes" id="UP000724874">
    <property type="component" value="Unassembled WGS sequence"/>
</dbReference>
<evidence type="ECO:0000259" key="4">
    <source>
        <dbReference type="Pfam" id="PF00656"/>
    </source>
</evidence>
<organism evidence="5 6">
    <name type="scientific">Gymnopilus junonius</name>
    <name type="common">Spectacular rustgill mushroom</name>
    <name type="synonym">Gymnopilus spectabilis subsp. junonius</name>
    <dbReference type="NCBI Taxonomy" id="109634"/>
    <lineage>
        <taxon>Eukaryota</taxon>
        <taxon>Fungi</taxon>
        <taxon>Dikarya</taxon>
        <taxon>Basidiomycota</taxon>
        <taxon>Agaricomycotina</taxon>
        <taxon>Agaricomycetes</taxon>
        <taxon>Agaricomycetidae</taxon>
        <taxon>Agaricales</taxon>
        <taxon>Agaricineae</taxon>
        <taxon>Hymenogastraceae</taxon>
        <taxon>Gymnopilus</taxon>
    </lineage>
</organism>
<dbReference type="InterPro" id="IPR011600">
    <property type="entry name" value="Pept_C14_caspase"/>
</dbReference>
<dbReference type="Pfam" id="PF00656">
    <property type="entry name" value="Peptidase_C14"/>
    <property type="match status" value="1"/>
</dbReference>
<accession>A0A9P5NAA5</accession>
<dbReference type="GO" id="GO:0005737">
    <property type="term" value="C:cytoplasm"/>
    <property type="evidence" value="ECO:0007669"/>
    <property type="project" value="TreeGrafter"/>
</dbReference>
<name>A0A9P5NAA5_GYMJU</name>
<evidence type="ECO:0000256" key="3">
    <source>
        <dbReference type="ARBA" id="ARBA00022807"/>
    </source>
</evidence>
<comment type="similarity">
    <text evidence="1">Belongs to the peptidase C14B family.</text>
</comment>
<dbReference type="EMBL" id="JADNYJ010000217">
    <property type="protein sequence ID" value="KAF8874257.1"/>
    <property type="molecule type" value="Genomic_DNA"/>
</dbReference>
<sequence length="148" mass="16027">ALIIGINNYVSKNIPALTGAVSDARAMKAYLVNNQHTPEDHIVILEDKFASHTNIIQGFQCLAKDIRIQPGEPILIYFAGHGSEAIAPSDWEADGQNIQVILPYDALCKVGGQTVEPIPDRTLGALLEEVLIIRVIILDCCHSASGTR</sequence>
<evidence type="ECO:0000313" key="5">
    <source>
        <dbReference type="EMBL" id="KAF8874257.1"/>
    </source>
</evidence>
<dbReference type="SUPFAM" id="SSF52129">
    <property type="entry name" value="Caspase-like"/>
    <property type="match status" value="1"/>
</dbReference>
<proteinExistence type="inferred from homology"/>
<feature type="non-terminal residue" evidence="5">
    <location>
        <position position="1"/>
    </location>
</feature>
<dbReference type="InterPro" id="IPR050452">
    <property type="entry name" value="Metacaspase"/>
</dbReference>
<dbReference type="InterPro" id="IPR029030">
    <property type="entry name" value="Caspase-like_dom_sf"/>
</dbReference>
<comment type="caution">
    <text evidence="5">The sequence shown here is derived from an EMBL/GenBank/DDBJ whole genome shotgun (WGS) entry which is preliminary data.</text>
</comment>
<keyword evidence="2" id="KW-0053">Apoptosis</keyword>
<dbReference type="GO" id="GO:0006508">
    <property type="term" value="P:proteolysis"/>
    <property type="evidence" value="ECO:0007669"/>
    <property type="project" value="InterPro"/>
</dbReference>
<feature type="domain" description="Peptidase C14 caspase" evidence="4">
    <location>
        <begin position="1"/>
        <end position="143"/>
    </location>
</feature>
<evidence type="ECO:0000256" key="1">
    <source>
        <dbReference type="ARBA" id="ARBA00009005"/>
    </source>
</evidence>